<dbReference type="EMBL" id="BMZG01000006">
    <property type="protein sequence ID" value="GHA73302.1"/>
    <property type="molecule type" value="Genomic_DNA"/>
</dbReference>
<dbReference type="InterPro" id="IPR001296">
    <property type="entry name" value="Glyco_trans_1"/>
</dbReference>
<comment type="caution">
    <text evidence="2">The sequence shown here is derived from an EMBL/GenBank/DDBJ whole genome shotgun (WGS) entry which is preliminary data.</text>
</comment>
<dbReference type="PANTHER" id="PTHR45947">
    <property type="entry name" value="SULFOQUINOVOSYL TRANSFERASE SQD2"/>
    <property type="match status" value="1"/>
</dbReference>
<keyword evidence="3" id="KW-1185">Reference proteome</keyword>
<dbReference type="Pfam" id="PF00534">
    <property type="entry name" value="Glycos_transf_1"/>
    <property type="match status" value="1"/>
</dbReference>
<feature type="domain" description="Glycosyl transferase family 1" evidence="1">
    <location>
        <begin position="5"/>
        <end position="152"/>
    </location>
</feature>
<evidence type="ECO:0000313" key="3">
    <source>
        <dbReference type="Proteomes" id="UP000614287"/>
    </source>
</evidence>
<evidence type="ECO:0000313" key="2">
    <source>
        <dbReference type="EMBL" id="GHA73302.1"/>
    </source>
</evidence>
<dbReference type="RefSeq" id="WP_229809748.1">
    <property type="nucleotide sequence ID" value="NZ_BMZG01000006.1"/>
</dbReference>
<accession>A0A8J3FZD4</accession>
<organism evidence="2 3">
    <name type="scientific">Formosimonas limnophila</name>
    <dbReference type="NCBI Taxonomy" id="1384487"/>
    <lineage>
        <taxon>Bacteria</taxon>
        <taxon>Pseudomonadati</taxon>
        <taxon>Pseudomonadota</taxon>
        <taxon>Betaproteobacteria</taxon>
        <taxon>Burkholderiales</taxon>
        <taxon>Burkholderiaceae</taxon>
        <taxon>Formosimonas</taxon>
    </lineage>
</organism>
<dbReference type="SUPFAM" id="SSF53756">
    <property type="entry name" value="UDP-Glycosyltransferase/glycogen phosphorylase"/>
    <property type="match status" value="1"/>
</dbReference>
<gene>
    <name evidence="2" type="ORF">GCM10009007_12770</name>
</gene>
<dbReference type="PANTHER" id="PTHR45947:SF3">
    <property type="entry name" value="SULFOQUINOVOSYL TRANSFERASE SQD2"/>
    <property type="match status" value="1"/>
</dbReference>
<dbReference type="Proteomes" id="UP000614287">
    <property type="component" value="Unassembled WGS sequence"/>
</dbReference>
<reference evidence="2" key="1">
    <citation type="journal article" date="2014" name="Int. J. Syst. Evol. Microbiol.">
        <title>Complete genome sequence of Corynebacterium casei LMG S-19264T (=DSM 44701T), isolated from a smear-ripened cheese.</title>
        <authorList>
            <consortium name="US DOE Joint Genome Institute (JGI-PGF)"/>
            <person name="Walter F."/>
            <person name="Albersmeier A."/>
            <person name="Kalinowski J."/>
            <person name="Ruckert C."/>
        </authorList>
    </citation>
    <scope>NUCLEOTIDE SEQUENCE</scope>
    <source>
        <strain evidence="2">KCTC 32501</strain>
    </source>
</reference>
<dbReference type="GO" id="GO:0016757">
    <property type="term" value="F:glycosyltransferase activity"/>
    <property type="evidence" value="ECO:0007669"/>
    <property type="project" value="InterPro"/>
</dbReference>
<protein>
    <recommendedName>
        <fullName evidence="1">Glycosyl transferase family 1 domain-containing protein</fullName>
    </recommendedName>
</protein>
<evidence type="ECO:0000259" key="1">
    <source>
        <dbReference type="Pfam" id="PF00534"/>
    </source>
</evidence>
<sequence>MPSSTSWREKLNLKPDTIVIGSVGRLNYSKGMDVLIKAYQQVAPINSVLVIAGEGPHRAKLEKLCAGDTRIHLLGHQADVRSVLSSINLFVSASREETFGLAIIEAMQQGLPVIASATEGPSQLLSSHPIPLLPPGEVEPLAQALKAWLQRHIQTKPQQINYDLRDFLPTLALQRMDGLYLDALAVNQASTRSRRSDATCPLQ</sequence>
<name>A0A8J3FZD4_9BURK</name>
<reference evidence="2" key="2">
    <citation type="submission" date="2020-09" db="EMBL/GenBank/DDBJ databases">
        <authorList>
            <person name="Sun Q."/>
            <person name="Kim S."/>
        </authorList>
    </citation>
    <scope>NUCLEOTIDE SEQUENCE</scope>
    <source>
        <strain evidence="2">KCTC 32501</strain>
    </source>
</reference>
<dbReference type="InterPro" id="IPR050194">
    <property type="entry name" value="Glycosyltransferase_grp1"/>
</dbReference>
<dbReference type="AlphaFoldDB" id="A0A8J3FZD4"/>
<proteinExistence type="predicted"/>
<dbReference type="Gene3D" id="3.40.50.2000">
    <property type="entry name" value="Glycogen Phosphorylase B"/>
    <property type="match status" value="1"/>
</dbReference>